<dbReference type="RefSeq" id="WP_182168448.1">
    <property type="nucleotide sequence ID" value="NZ_JACFXU010000008.1"/>
</dbReference>
<evidence type="ECO:0000256" key="4">
    <source>
        <dbReference type="ARBA" id="ARBA00023163"/>
    </source>
</evidence>
<comment type="similarity">
    <text evidence="1">Belongs to the LysR transcriptional regulatory family.</text>
</comment>
<dbReference type="Pfam" id="PF03466">
    <property type="entry name" value="LysR_substrate"/>
    <property type="match status" value="1"/>
</dbReference>
<evidence type="ECO:0000259" key="5">
    <source>
        <dbReference type="PROSITE" id="PS50931"/>
    </source>
</evidence>
<dbReference type="PRINTS" id="PR00039">
    <property type="entry name" value="HTHLYSR"/>
</dbReference>
<dbReference type="InterPro" id="IPR000847">
    <property type="entry name" value="LysR_HTH_N"/>
</dbReference>
<proteinExistence type="inferred from homology"/>
<dbReference type="FunFam" id="1.10.10.10:FF:000001">
    <property type="entry name" value="LysR family transcriptional regulator"/>
    <property type="match status" value="1"/>
</dbReference>
<dbReference type="InterPro" id="IPR036390">
    <property type="entry name" value="WH_DNA-bd_sf"/>
</dbReference>
<dbReference type="GO" id="GO:0003700">
    <property type="term" value="F:DNA-binding transcription factor activity"/>
    <property type="evidence" value="ECO:0007669"/>
    <property type="project" value="InterPro"/>
</dbReference>
<organism evidence="6 7">
    <name type="scientific">Sediminihaliea albiluteola</name>
    <dbReference type="NCBI Taxonomy" id="2758564"/>
    <lineage>
        <taxon>Bacteria</taxon>
        <taxon>Pseudomonadati</taxon>
        <taxon>Pseudomonadota</taxon>
        <taxon>Gammaproteobacteria</taxon>
        <taxon>Cellvibrionales</taxon>
        <taxon>Halieaceae</taxon>
        <taxon>Sediminihaliea</taxon>
    </lineage>
</organism>
<feature type="domain" description="HTH lysR-type" evidence="5">
    <location>
        <begin position="1"/>
        <end position="58"/>
    </location>
</feature>
<dbReference type="InterPro" id="IPR005119">
    <property type="entry name" value="LysR_subst-bd"/>
</dbReference>
<accession>A0A7W2YIJ5</accession>
<reference evidence="6 7" key="1">
    <citation type="submission" date="2020-07" db="EMBL/GenBank/DDBJ databases">
        <title>Halieaceae bacterium, F7430, whole genome shotgun sequencing project.</title>
        <authorList>
            <person name="Jiang S."/>
            <person name="Liu Z.W."/>
            <person name="Du Z.J."/>
        </authorList>
    </citation>
    <scope>NUCLEOTIDE SEQUENCE [LARGE SCALE GENOMIC DNA]</scope>
    <source>
        <strain evidence="6 7">F7430</strain>
    </source>
</reference>
<dbReference type="InterPro" id="IPR036388">
    <property type="entry name" value="WH-like_DNA-bd_sf"/>
</dbReference>
<gene>
    <name evidence="6" type="ORF">H2508_00455</name>
</gene>
<dbReference type="PROSITE" id="PS50931">
    <property type="entry name" value="HTH_LYSR"/>
    <property type="match status" value="1"/>
</dbReference>
<dbReference type="Proteomes" id="UP000539350">
    <property type="component" value="Unassembled WGS sequence"/>
</dbReference>
<evidence type="ECO:0000256" key="2">
    <source>
        <dbReference type="ARBA" id="ARBA00023015"/>
    </source>
</evidence>
<dbReference type="SUPFAM" id="SSF53850">
    <property type="entry name" value="Periplasmic binding protein-like II"/>
    <property type="match status" value="1"/>
</dbReference>
<dbReference type="PANTHER" id="PTHR30126">
    <property type="entry name" value="HTH-TYPE TRANSCRIPTIONAL REGULATOR"/>
    <property type="match status" value="1"/>
</dbReference>
<evidence type="ECO:0000313" key="6">
    <source>
        <dbReference type="EMBL" id="MBA6411589.1"/>
    </source>
</evidence>
<dbReference type="EMBL" id="JACFXU010000008">
    <property type="protein sequence ID" value="MBA6411589.1"/>
    <property type="molecule type" value="Genomic_DNA"/>
</dbReference>
<keyword evidence="7" id="KW-1185">Reference proteome</keyword>
<dbReference type="Gene3D" id="1.10.10.10">
    <property type="entry name" value="Winged helix-like DNA-binding domain superfamily/Winged helix DNA-binding domain"/>
    <property type="match status" value="1"/>
</dbReference>
<name>A0A7W2YIJ5_9GAMM</name>
<dbReference type="Gene3D" id="3.40.190.10">
    <property type="entry name" value="Periplasmic binding protein-like II"/>
    <property type="match status" value="2"/>
</dbReference>
<keyword evidence="3" id="KW-0238">DNA-binding</keyword>
<dbReference type="GO" id="GO:0000976">
    <property type="term" value="F:transcription cis-regulatory region binding"/>
    <property type="evidence" value="ECO:0007669"/>
    <property type="project" value="TreeGrafter"/>
</dbReference>
<dbReference type="Pfam" id="PF00126">
    <property type="entry name" value="HTH_1"/>
    <property type="match status" value="1"/>
</dbReference>
<keyword evidence="2" id="KW-0805">Transcription regulation</keyword>
<dbReference type="PANTHER" id="PTHR30126:SF21">
    <property type="entry name" value="TRANSCRIPTIONAL REGULATOR-RELATED"/>
    <property type="match status" value="1"/>
</dbReference>
<dbReference type="SUPFAM" id="SSF46785">
    <property type="entry name" value="Winged helix' DNA-binding domain"/>
    <property type="match status" value="1"/>
</dbReference>
<dbReference type="AlphaFoldDB" id="A0A7W2YIJ5"/>
<comment type="caution">
    <text evidence="6">The sequence shown here is derived from an EMBL/GenBank/DDBJ whole genome shotgun (WGS) entry which is preliminary data.</text>
</comment>
<evidence type="ECO:0000256" key="1">
    <source>
        <dbReference type="ARBA" id="ARBA00009437"/>
    </source>
</evidence>
<evidence type="ECO:0000256" key="3">
    <source>
        <dbReference type="ARBA" id="ARBA00023125"/>
    </source>
</evidence>
<sequence length="285" mass="31449">MDTELARTFLTVVAAGNFSLASSRLFITQSTVSARIATLESQLGCRLFVRNKSGTKLTAAGYRFQIYANTLVRTVERARQDIGVVRGFRSSITIGGRFGLWEELLLPCLPQIREAVGNVAIRAEIGFEDDLMQGLVEARTDIGVMYTPQRRPGMLVEPLFEEHLVYVSSTPDSVVLPENDYVYVDWGPEFANQHNAAFPEFNGAAIAANTGWIGLQHILSHCGAGFFPLRLVKEELARGQLHRHQELPEFVLPTYLVYHDEADPDTVGLAVAVLRDAAAAIMARA</sequence>
<keyword evidence="4" id="KW-0804">Transcription</keyword>
<evidence type="ECO:0000313" key="7">
    <source>
        <dbReference type="Proteomes" id="UP000539350"/>
    </source>
</evidence>
<protein>
    <submittedName>
        <fullName evidence="6">LysR family transcriptional regulator</fullName>
    </submittedName>
</protein>